<dbReference type="OrthoDB" id="9813158at2"/>
<dbReference type="CDD" id="cd03443">
    <property type="entry name" value="PaaI_thioesterase"/>
    <property type="match status" value="1"/>
</dbReference>
<gene>
    <name evidence="4" type="ORF">OLEAN_C00660</name>
</gene>
<proteinExistence type="inferred from homology"/>
<dbReference type="KEGG" id="oai:OLEAN_C00660"/>
<dbReference type="SUPFAM" id="SSF54637">
    <property type="entry name" value="Thioesterase/thiol ester dehydrase-isomerase"/>
    <property type="match status" value="1"/>
</dbReference>
<feature type="domain" description="Thioesterase" evidence="3">
    <location>
        <begin position="68"/>
        <end position="159"/>
    </location>
</feature>
<dbReference type="Pfam" id="PF03061">
    <property type="entry name" value="4HBT"/>
    <property type="match status" value="1"/>
</dbReference>
<dbReference type="PANTHER" id="PTHR21660:SF1">
    <property type="entry name" value="ACYL-COENZYME A THIOESTERASE 13"/>
    <property type="match status" value="1"/>
</dbReference>
<keyword evidence="5" id="KW-1185">Reference proteome</keyword>
<dbReference type="PATRIC" id="fig|698738.3.peg.66"/>
<dbReference type="EMBL" id="FO203512">
    <property type="protein sequence ID" value="CCK74242.1"/>
    <property type="molecule type" value="Genomic_DNA"/>
</dbReference>
<dbReference type="AlphaFoldDB" id="R4YJD0"/>
<sequence>MSIENESADSAQPVDVQGFNRSEYNIAINFLEQIPFNKVLGLRPTKISQEYCEFKMNMKDDLIGNFLQGILHGGAISTALDVTGGAMAMVAAWQRLKDHDVPTSERPKTLAKLGTIDMRVDFLQPGKGKEFTIGATLLRIGNKVAVTRMEFKNEKDQLIAVGTGTYLCG</sequence>
<dbReference type="HOGENOM" id="CLU_089876_7_2_6"/>
<dbReference type="InterPro" id="IPR039298">
    <property type="entry name" value="ACOT13"/>
</dbReference>
<dbReference type="NCBIfam" id="TIGR00369">
    <property type="entry name" value="unchar_dom_1"/>
    <property type="match status" value="1"/>
</dbReference>
<evidence type="ECO:0000313" key="4">
    <source>
        <dbReference type="EMBL" id="CCK74242.1"/>
    </source>
</evidence>
<dbReference type="GO" id="GO:0047617">
    <property type="term" value="F:fatty acyl-CoA hydrolase activity"/>
    <property type="evidence" value="ECO:0007669"/>
    <property type="project" value="InterPro"/>
</dbReference>
<comment type="similarity">
    <text evidence="1">Belongs to the thioesterase PaaI family.</text>
</comment>
<evidence type="ECO:0000259" key="3">
    <source>
        <dbReference type="Pfam" id="PF03061"/>
    </source>
</evidence>
<reference evidence="4 5" key="1">
    <citation type="journal article" date="2013" name="Nat. Commun.">
        <title>Genome sequence and functional genomic analysis of the oil-degrading bacterium Oleispira antarctica.</title>
        <authorList>
            <person name="Kube M."/>
            <person name="Chernikova T.N."/>
            <person name="Al-Ramahi Y."/>
            <person name="Beloqui A."/>
            <person name="Lopez-Cortez N."/>
            <person name="Guazzaroni M.E."/>
            <person name="Heipieper H.J."/>
            <person name="Klages S."/>
            <person name="Kotsyurbenko O.R."/>
            <person name="Langer I."/>
            <person name="Nechitaylo T.Y."/>
            <person name="Lunsdorf H."/>
            <person name="Fernandez M."/>
            <person name="Juarez S."/>
            <person name="Ciordia S."/>
            <person name="Singer A."/>
            <person name="Kagan O."/>
            <person name="Egorova O."/>
            <person name="Petit P.A."/>
            <person name="Stogios P."/>
            <person name="Kim Y."/>
            <person name="Tchigvintsev A."/>
            <person name="Flick R."/>
            <person name="Denaro R."/>
            <person name="Genovese M."/>
            <person name="Albar J.P."/>
            <person name="Reva O.N."/>
            <person name="Martinez-Gomariz M."/>
            <person name="Tran H."/>
            <person name="Ferrer M."/>
            <person name="Savchenko A."/>
            <person name="Yakunin A.F."/>
            <person name="Yakimov M.M."/>
            <person name="Golyshina O.V."/>
            <person name="Reinhardt R."/>
            <person name="Golyshin P.N."/>
        </authorList>
    </citation>
    <scope>NUCLEOTIDE SEQUENCE [LARGE SCALE GENOMIC DNA]</scope>
</reference>
<organism evidence="4 5">
    <name type="scientific">Oleispira antarctica RB-8</name>
    <dbReference type="NCBI Taxonomy" id="698738"/>
    <lineage>
        <taxon>Bacteria</taxon>
        <taxon>Pseudomonadati</taxon>
        <taxon>Pseudomonadota</taxon>
        <taxon>Gammaproteobacteria</taxon>
        <taxon>Oceanospirillales</taxon>
        <taxon>Oceanospirillaceae</taxon>
        <taxon>Oleispira</taxon>
    </lineage>
</organism>
<evidence type="ECO:0000313" key="5">
    <source>
        <dbReference type="Proteomes" id="UP000032749"/>
    </source>
</evidence>
<dbReference type="PANTHER" id="PTHR21660">
    <property type="entry name" value="THIOESTERASE SUPERFAMILY MEMBER-RELATED"/>
    <property type="match status" value="1"/>
</dbReference>
<name>R4YJD0_OLEAN</name>
<dbReference type="InterPro" id="IPR003736">
    <property type="entry name" value="PAAI_dom"/>
</dbReference>
<dbReference type="NCBIfam" id="NF008675">
    <property type="entry name" value="PRK11688.1"/>
    <property type="match status" value="1"/>
</dbReference>
<dbReference type="InterPro" id="IPR006683">
    <property type="entry name" value="Thioestr_dom"/>
</dbReference>
<accession>R4YJD0</accession>
<keyword evidence="2" id="KW-0378">Hydrolase</keyword>
<evidence type="ECO:0000256" key="1">
    <source>
        <dbReference type="ARBA" id="ARBA00008324"/>
    </source>
</evidence>
<dbReference type="STRING" id="698738.OLEAN_C00660"/>
<protein>
    <recommendedName>
        <fullName evidence="3">Thioesterase domain-containing protein</fullName>
    </recommendedName>
</protein>
<dbReference type="InterPro" id="IPR029069">
    <property type="entry name" value="HotDog_dom_sf"/>
</dbReference>
<dbReference type="Gene3D" id="3.10.129.10">
    <property type="entry name" value="Hotdog Thioesterase"/>
    <property type="match status" value="1"/>
</dbReference>
<dbReference type="Proteomes" id="UP000032749">
    <property type="component" value="Chromosome"/>
</dbReference>
<evidence type="ECO:0000256" key="2">
    <source>
        <dbReference type="ARBA" id="ARBA00022801"/>
    </source>
</evidence>